<comment type="caution">
    <text evidence="1">The sequence shown here is derived from an EMBL/GenBank/DDBJ whole genome shotgun (WGS) entry which is preliminary data.</text>
</comment>
<gene>
    <name evidence="1" type="ORF">L0P79_13495</name>
</gene>
<evidence type="ECO:0000313" key="2">
    <source>
        <dbReference type="Proteomes" id="UP001200313"/>
    </source>
</evidence>
<proteinExistence type="predicted"/>
<sequence length="134" mass="15324">MAKKKKLTKAERKEARLRKGKQWLITYTGSPKKMNKHYRERFHVDAVTAAIGVRIPQCFFRMASGKCCSYMSIEFAVRQIISGKDTITADFFHADNEIHSLPDQVCKGIKTFVTTVCHKDGIITILMKTIRSVQ</sequence>
<accession>A0ABS9MB79</accession>
<name>A0ABS9MB79_9FIRM</name>
<dbReference type="Proteomes" id="UP001200313">
    <property type="component" value="Unassembled WGS sequence"/>
</dbReference>
<dbReference type="EMBL" id="JAKNJB010000025">
    <property type="protein sequence ID" value="MCG4528069.1"/>
    <property type="molecule type" value="Genomic_DNA"/>
</dbReference>
<reference evidence="1 2" key="1">
    <citation type="submission" date="2022-01" db="EMBL/GenBank/DDBJ databases">
        <title>Collection of gut derived symbiotic bacterial strains cultured from healthy donors.</title>
        <authorList>
            <person name="Lin H."/>
            <person name="Kohout C."/>
            <person name="Waligurski E."/>
            <person name="Pamer E.G."/>
        </authorList>
    </citation>
    <scope>NUCLEOTIDE SEQUENCE [LARGE SCALE GENOMIC DNA]</scope>
    <source>
        <strain evidence="1 2">DFI.3.7</strain>
    </source>
</reference>
<organism evidence="1 2">
    <name type="scientific">Intestinimonas massiliensis</name>
    <name type="common">ex Afouda et al. 2020</name>
    <dbReference type="NCBI Taxonomy" id="1673721"/>
    <lineage>
        <taxon>Bacteria</taxon>
        <taxon>Bacillati</taxon>
        <taxon>Bacillota</taxon>
        <taxon>Clostridia</taxon>
        <taxon>Eubacteriales</taxon>
        <taxon>Intestinimonas</taxon>
    </lineage>
</organism>
<evidence type="ECO:0000313" key="1">
    <source>
        <dbReference type="EMBL" id="MCG4528069.1"/>
    </source>
</evidence>
<keyword evidence="2" id="KW-1185">Reference proteome</keyword>
<protein>
    <submittedName>
        <fullName evidence="1">Uncharacterized protein</fullName>
    </submittedName>
</protein>